<proteinExistence type="predicted"/>
<dbReference type="EMBL" id="VTPC01054696">
    <property type="protein sequence ID" value="KAF2890311.1"/>
    <property type="molecule type" value="Genomic_DNA"/>
</dbReference>
<protein>
    <submittedName>
        <fullName evidence="1">Uncharacterized protein</fullName>
    </submittedName>
</protein>
<evidence type="ECO:0000313" key="2">
    <source>
        <dbReference type="Proteomes" id="UP000801492"/>
    </source>
</evidence>
<accession>A0A8K0G941</accession>
<sequence length="90" mass="10816">MNFQVVVRFVAIDAFGEIKEVANRPPRRFQHDTYIWRNYAIQSIIENIYQKNRKNLFYFSGDSDYLLRPRLLTPPQEEPASESSQERYSR</sequence>
<organism evidence="1 2">
    <name type="scientific">Ignelater luminosus</name>
    <name type="common">Cucubano</name>
    <name type="synonym">Pyrophorus luminosus</name>
    <dbReference type="NCBI Taxonomy" id="2038154"/>
    <lineage>
        <taxon>Eukaryota</taxon>
        <taxon>Metazoa</taxon>
        <taxon>Ecdysozoa</taxon>
        <taxon>Arthropoda</taxon>
        <taxon>Hexapoda</taxon>
        <taxon>Insecta</taxon>
        <taxon>Pterygota</taxon>
        <taxon>Neoptera</taxon>
        <taxon>Endopterygota</taxon>
        <taxon>Coleoptera</taxon>
        <taxon>Polyphaga</taxon>
        <taxon>Elateriformia</taxon>
        <taxon>Elateroidea</taxon>
        <taxon>Elateridae</taxon>
        <taxon>Agrypninae</taxon>
        <taxon>Pyrophorini</taxon>
        <taxon>Ignelater</taxon>
    </lineage>
</organism>
<reference evidence="1" key="1">
    <citation type="submission" date="2019-08" db="EMBL/GenBank/DDBJ databases">
        <title>The genome of the North American firefly Photinus pyralis.</title>
        <authorList>
            <consortium name="Photinus pyralis genome working group"/>
            <person name="Fallon T.R."/>
            <person name="Sander Lower S.E."/>
            <person name="Weng J.-K."/>
        </authorList>
    </citation>
    <scope>NUCLEOTIDE SEQUENCE</scope>
    <source>
        <strain evidence="1">TRF0915ILg1</strain>
        <tissue evidence="1">Whole body</tissue>
    </source>
</reference>
<name>A0A8K0G941_IGNLU</name>
<dbReference type="AlphaFoldDB" id="A0A8K0G941"/>
<keyword evidence="2" id="KW-1185">Reference proteome</keyword>
<gene>
    <name evidence="1" type="ORF">ILUMI_15862</name>
</gene>
<dbReference type="Proteomes" id="UP000801492">
    <property type="component" value="Unassembled WGS sequence"/>
</dbReference>
<evidence type="ECO:0000313" key="1">
    <source>
        <dbReference type="EMBL" id="KAF2890311.1"/>
    </source>
</evidence>
<comment type="caution">
    <text evidence="1">The sequence shown here is derived from an EMBL/GenBank/DDBJ whole genome shotgun (WGS) entry which is preliminary data.</text>
</comment>